<dbReference type="InterPro" id="IPR001507">
    <property type="entry name" value="ZP_dom"/>
</dbReference>
<accession>A0AAD5MK28</accession>
<evidence type="ECO:0000256" key="9">
    <source>
        <dbReference type="SAM" id="SignalP"/>
    </source>
</evidence>
<keyword evidence="12" id="KW-1185">Reference proteome</keyword>
<dbReference type="GO" id="GO:0005886">
    <property type="term" value="C:plasma membrane"/>
    <property type="evidence" value="ECO:0007669"/>
    <property type="project" value="UniProtKB-SubCell"/>
</dbReference>
<gene>
    <name evidence="11" type="ORF">KIN20_004533</name>
</gene>
<keyword evidence="6 8" id="KW-1133">Transmembrane helix</keyword>
<evidence type="ECO:0000256" key="5">
    <source>
        <dbReference type="ARBA" id="ARBA00022729"/>
    </source>
</evidence>
<feature type="domain" description="ZP" evidence="10">
    <location>
        <begin position="62"/>
        <end position="304"/>
    </location>
</feature>
<keyword evidence="3" id="KW-1003">Cell membrane</keyword>
<evidence type="ECO:0000256" key="1">
    <source>
        <dbReference type="ARBA" id="ARBA00004251"/>
    </source>
</evidence>
<evidence type="ECO:0000313" key="12">
    <source>
        <dbReference type="Proteomes" id="UP001196413"/>
    </source>
</evidence>
<protein>
    <recommendedName>
        <fullName evidence="10">ZP domain-containing protein</fullName>
    </recommendedName>
</protein>
<dbReference type="PANTHER" id="PTHR22907">
    <property type="entry name" value="GH04558P"/>
    <property type="match status" value="1"/>
</dbReference>
<dbReference type="Pfam" id="PF25301">
    <property type="entry name" value="CUT_C"/>
    <property type="match status" value="1"/>
</dbReference>
<feature type="chain" id="PRO_5042276114" description="ZP domain-containing protein" evidence="9">
    <location>
        <begin position="16"/>
        <end position="377"/>
    </location>
</feature>
<evidence type="ECO:0000256" key="4">
    <source>
        <dbReference type="ARBA" id="ARBA00022692"/>
    </source>
</evidence>
<dbReference type="AlphaFoldDB" id="A0AAD5MK28"/>
<organism evidence="11 12">
    <name type="scientific">Parelaphostrongylus tenuis</name>
    <name type="common">Meningeal worm</name>
    <dbReference type="NCBI Taxonomy" id="148309"/>
    <lineage>
        <taxon>Eukaryota</taxon>
        <taxon>Metazoa</taxon>
        <taxon>Ecdysozoa</taxon>
        <taxon>Nematoda</taxon>
        <taxon>Chromadorea</taxon>
        <taxon>Rhabditida</taxon>
        <taxon>Rhabditina</taxon>
        <taxon>Rhabditomorpha</taxon>
        <taxon>Strongyloidea</taxon>
        <taxon>Metastrongylidae</taxon>
        <taxon>Parelaphostrongylus</taxon>
    </lineage>
</organism>
<evidence type="ECO:0000256" key="3">
    <source>
        <dbReference type="ARBA" id="ARBA00022475"/>
    </source>
</evidence>
<dbReference type="Proteomes" id="UP001196413">
    <property type="component" value="Unassembled WGS sequence"/>
</dbReference>
<comment type="caution">
    <text evidence="11">The sequence shown here is derived from an EMBL/GenBank/DDBJ whole genome shotgun (WGS) entry which is preliminary data.</text>
</comment>
<feature type="signal peptide" evidence="9">
    <location>
        <begin position="1"/>
        <end position="15"/>
    </location>
</feature>
<evidence type="ECO:0000313" key="11">
    <source>
        <dbReference type="EMBL" id="KAJ1349084.1"/>
    </source>
</evidence>
<proteinExistence type="predicted"/>
<dbReference type="InterPro" id="IPR051962">
    <property type="entry name" value="Cuticlin"/>
</dbReference>
<comment type="subcellular location">
    <subcellularLocation>
        <location evidence="1">Cell membrane</location>
        <topology evidence="1">Single-pass type I membrane protein</topology>
    </subcellularLocation>
</comment>
<keyword evidence="4 8" id="KW-0812">Transmembrane</keyword>
<dbReference type="InterPro" id="IPR056953">
    <property type="entry name" value="CUT_N"/>
</dbReference>
<feature type="transmembrane region" description="Helical" evidence="8">
    <location>
        <begin position="340"/>
        <end position="364"/>
    </location>
</feature>
<dbReference type="InterPro" id="IPR057475">
    <property type="entry name" value="CUT_C"/>
</dbReference>
<dbReference type="PANTHER" id="PTHR22907:SF27">
    <property type="entry name" value="ZP DOMAIN-CONTAINING PROTEIN"/>
    <property type="match status" value="1"/>
</dbReference>
<sequence length="377" mass="41836">MMLVLVAIIVSTVVAWINSPPPQLDNGIAIDSWSAHLLGLQRGLQHIFHTDSNSFFFKAEKDSRLNNNDISIVPPRPTPAAPLAAALDLSNSRYVTNTKPEVTFELHNGDCNMRRTRMLGPEQRGMEQSITVIISFHSTFITKVDKAYRCTCFYMEADEVVSSRFDVSVLPTTDLIDSAQMPVCTYTVRRDSISGPLVQYAKIGDPVYHVWQCESDMFSMLVHSCFVDDSNGNERKVFIDEHGCAVDPIIVPDPNYNKRNNLAYSQVNVFSFADKAATEVHNSTSSSWIHPHNTMDVSAQKITVLDLEETAANQESDSRSYPAATPMLDAPEAACMSSKVAVLFTTAAAAWTTITTPLVLYIVLKYKKACKTYTTTD</sequence>
<dbReference type="GO" id="GO:0042302">
    <property type="term" value="F:structural constituent of cuticle"/>
    <property type="evidence" value="ECO:0007669"/>
    <property type="project" value="UniProtKB-KW"/>
</dbReference>
<evidence type="ECO:0000256" key="7">
    <source>
        <dbReference type="ARBA" id="ARBA00023136"/>
    </source>
</evidence>
<dbReference type="SMART" id="SM00241">
    <property type="entry name" value="ZP"/>
    <property type="match status" value="1"/>
</dbReference>
<keyword evidence="7 8" id="KW-0472">Membrane</keyword>
<dbReference type="EMBL" id="JAHQIW010000606">
    <property type="protein sequence ID" value="KAJ1349084.1"/>
    <property type="molecule type" value="Genomic_DNA"/>
</dbReference>
<evidence type="ECO:0000256" key="2">
    <source>
        <dbReference type="ARBA" id="ARBA00022460"/>
    </source>
</evidence>
<dbReference type="Pfam" id="PF25057">
    <property type="entry name" value="CUT_N"/>
    <property type="match status" value="1"/>
</dbReference>
<dbReference type="PROSITE" id="PS51034">
    <property type="entry name" value="ZP_2"/>
    <property type="match status" value="1"/>
</dbReference>
<reference evidence="11" key="1">
    <citation type="submission" date="2021-06" db="EMBL/GenBank/DDBJ databases">
        <title>Parelaphostrongylus tenuis whole genome reference sequence.</title>
        <authorList>
            <person name="Garwood T.J."/>
            <person name="Larsen P.A."/>
            <person name="Fountain-Jones N.M."/>
            <person name="Garbe J.R."/>
            <person name="Macchietto M.G."/>
            <person name="Kania S.A."/>
            <person name="Gerhold R.W."/>
            <person name="Richards J.E."/>
            <person name="Wolf T.M."/>
        </authorList>
    </citation>
    <scope>NUCLEOTIDE SEQUENCE</scope>
    <source>
        <strain evidence="11">MNPRO001-30</strain>
        <tissue evidence="11">Meninges</tissue>
    </source>
</reference>
<name>A0AAD5MK28_PARTN</name>
<evidence type="ECO:0000256" key="6">
    <source>
        <dbReference type="ARBA" id="ARBA00022989"/>
    </source>
</evidence>
<evidence type="ECO:0000256" key="8">
    <source>
        <dbReference type="SAM" id="Phobius"/>
    </source>
</evidence>
<keyword evidence="2" id="KW-0193">Cuticle</keyword>
<evidence type="ECO:0000259" key="10">
    <source>
        <dbReference type="PROSITE" id="PS51034"/>
    </source>
</evidence>
<keyword evidence="5 9" id="KW-0732">Signal</keyword>